<dbReference type="VEuPathDB" id="VectorBase:HLOH_053328"/>
<protein>
    <submittedName>
        <fullName evidence="2">Uncharacterized protein</fullName>
    </submittedName>
</protein>
<keyword evidence="3" id="KW-1185">Reference proteome</keyword>
<organism evidence="2 3">
    <name type="scientific">Haemaphysalis longicornis</name>
    <name type="common">Bush tick</name>
    <dbReference type="NCBI Taxonomy" id="44386"/>
    <lineage>
        <taxon>Eukaryota</taxon>
        <taxon>Metazoa</taxon>
        <taxon>Ecdysozoa</taxon>
        <taxon>Arthropoda</taxon>
        <taxon>Chelicerata</taxon>
        <taxon>Arachnida</taxon>
        <taxon>Acari</taxon>
        <taxon>Parasitiformes</taxon>
        <taxon>Ixodida</taxon>
        <taxon>Ixodoidea</taxon>
        <taxon>Ixodidae</taxon>
        <taxon>Haemaphysalinae</taxon>
        <taxon>Haemaphysalis</taxon>
    </lineage>
</organism>
<sequence>MQTLPPFARYDISAQGGFPEGCFKQETIGCFLDNIADIWPDWSSQGVQELLNYLNTKGVKSEHDVENVDEDELGTLIGPTAAKRVLQFFRALGLKDEEKRCARKDKSTSSNPYPQGDTGARKKSVKPRGYRDSVALFKGLVILLGDNGGMRNWVIHSTDHLADVRAHFFDVRLHRRETGQEGSTDISVLIFLLEHRRPASILNIFKSSIYLLAWVRNRRGGMGFFRCRFGGGGLLIEDSAA</sequence>
<proteinExistence type="predicted"/>
<accession>A0A9J6GVG5</accession>
<dbReference type="EMBL" id="JABSTR010000010">
    <property type="protein sequence ID" value="KAH9379461.1"/>
    <property type="molecule type" value="Genomic_DNA"/>
</dbReference>
<dbReference type="AlphaFoldDB" id="A0A9J6GVG5"/>
<gene>
    <name evidence="2" type="ORF">HPB48_012857</name>
</gene>
<evidence type="ECO:0000256" key="1">
    <source>
        <dbReference type="SAM" id="MobiDB-lite"/>
    </source>
</evidence>
<evidence type="ECO:0000313" key="2">
    <source>
        <dbReference type="EMBL" id="KAH9379461.1"/>
    </source>
</evidence>
<reference evidence="2 3" key="1">
    <citation type="journal article" date="2020" name="Cell">
        <title>Large-Scale Comparative Analyses of Tick Genomes Elucidate Their Genetic Diversity and Vector Capacities.</title>
        <authorList>
            <consortium name="Tick Genome and Microbiome Consortium (TIGMIC)"/>
            <person name="Jia N."/>
            <person name="Wang J."/>
            <person name="Shi W."/>
            <person name="Du L."/>
            <person name="Sun Y."/>
            <person name="Zhan W."/>
            <person name="Jiang J.F."/>
            <person name="Wang Q."/>
            <person name="Zhang B."/>
            <person name="Ji P."/>
            <person name="Bell-Sakyi L."/>
            <person name="Cui X.M."/>
            <person name="Yuan T.T."/>
            <person name="Jiang B.G."/>
            <person name="Yang W.F."/>
            <person name="Lam T.T."/>
            <person name="Chang Q.C."/>
            <person name="Ding S.J."/>
            <person name="Wang X.J."/>
            <person name="Zhu J.G."/>
            <person name="Ruan X.D."/>
            <person name="Zhao L."/>
            <person name="Wei J.T."/>
            <person name="Ye R.Z."/>
            <person name="Que T.C."/>
            <person name="Du C.H."/>
            <person name="Zhou Y.H."/>
            <person name="Cheng J.X."/>
            <person name="Dai P.F."/>
            <person name="Guo W.B."/>
            <person name="Han X.H."/>
            <person name="Huang E.J."/>
            <person name="Li L.F."/>
            <person name="Wei W."/>
            <person name="Gao Y.C."/>
            <person name="Liu J.Z."/>
            <person name="Shao H.Z."/>
            <person name="Wang X."/>
            <person name="Wang C.C."/>
            <person name="Yang T.C."/>
            <person name="Huo Q.B."/>
            <person name="Li W."/>
            <person name="Chen H.Y."/>
            <person name="Chen S.E."/>
            <person name="Zhou L.G."/>
            <person name="Ni X.B."/>
            <person name="Tian J.H."/>
            <person name="Sheng Y."/>
            <person name="Liu T."/>
            <person name="Pan Y.S."/>
            <person name="Xia L.Y."/>
            <person name="Li J."/>
            <person name="Zhao F."/>
            <person name="Cao W.C."/>
        </authorList>
    </citation>
    <scope>NUCLEOTIDE SEQUENCE [LARGE SCALE GENOMIC DNA]</scope>
    <source>
        <strain evidence="2">HaeL-2018</strain>
    </source>
</reference>
<dbReference type="Proteomes" id="UP000821853">
    <property type="component" value="Chromosome 8"/>
</dbReference>
<comment type="caution">
    <text evidence="2">The sequence shown here is derived from an EMBL/GenBank/DDBJ whole genome shotgun (WGS) entry which is preliminary data.</text>
</comment>
<feature type="region of interest" description="Disordered" evidence="1">
    <location>
        <begin position="100"/>
        <end position="126"/>
    </location>
</feature>
<name>A0A9J6GVG5_HAELO</name>
<evidence type="ECO:0000313" key="3">
    <source>
        <dbReference type="Proteomes" id="UP000821853"/>
    </source>
</evidence>